<dbReference type="Proteomes" id="UP000799777">
    <property type="component" value="Unassembled WGS sequence"/>
</dbReference>
<keyword evidence="3" id="KW-1185">Reference proteome</keyword>
<sequence length="316" mass="35284">MSSTSFSYGPPIALPSQQRNKPRLNHPVWGPPSFRVLYRATLPFDTENNRRGGSVPIDRQARRPADTIQQVSEGIQATISYVRIAVQSWPYTFMRHHSSAFAYGPRWTHQGRKTTTPFTALLNTAWDPQATVWRAASSHKEPHGGNCVHNASASQAIRSSKRASTPAPNFSRCEARQVRSSDEATDARSASWCDQFRSTAQFKTFGEAAGPFFRIPFPARLGGKFSVADVFLDEVVRHHGNSEWKGFTLGKVFRKFSFDDGLKGHVAAVHVSASVRVGARFERPTRPIVLVRRSKSSTRWAVNTSVEPTDDRTIDK</sequence>
<feature type="region of interest" description="Disordered" evidence="1">
    <location>
        <begin position="1"/>
        <end position="26"/>
    </location>
</feature>
<feature type="region of interest" description="Disordered" evidence="1">
    <location>
        <begin position="139"/>
        <end position="176"/>
    </location>
</feature>
<dbReference type="EMBL" id="ML978270">
    <property type="protein sequence ID" value="KAF2025258.1"/>
    <property type="molecule type" value="Genomic_DNA"/>
</dbReference>
<proteinExistence type="predicted"/>
<reference evidence="2" key="1">
    <citation type="journal article" date="2020" name="Stud. Mycol.">
        <title>101 Dothideomycetes genomes: a test case for predicting lifestyles and emergence of pathogens.</title>
        <authorList>
            <person name="Haridas S."/>
            <person name="Albert R."/>
            <person name="Binder M."/>
            <person name="Bloem J."/>
            <person name="Labutti K."/>
            <person name="Salamov A."/>
            <person name="Andreopoulos B."/>
            <person name="Baker S."/>
            <person name="Barry K."/>
            <person name="Bills G."/>
            <person name="Bluhm B."/>
            <person name="Cannon C."/>
            <person name="Castanera R."/>
            <person name="Culley D."/>
            <person name="Daum C."/>
            <person name="Ezra D."/>
            <person name="Gonzalez J."/>
            <person name="Henrissat B."/>
            <person name="Kuo A."/>
            <person name="Liang C."/>
            <person name="Lipzen A."/>
            <person name="Lutzoni F."/>
            <person name="Magnuson J."/>
            <person name="Mondo S."/>
            <person name="Nolan M."/>
            <person name="Ohm R."/>
            <person name="Pangilinan J."/>
            <person name="Park H.-J."/>
            <person name="Ramirez L."/>
            <person name="Alfaro M."/>
            <person name="Sun H."/>
            <person name="Tritt A."/>
            <person name="Yoshinaga Y."/>
            <person name="Zwiers L.-H."/>
            <person name="Turgeon B."/>
            <person name="Goodwin S."/>
            <person name="Spatafora J."/>
            <person name="Crous P."/>
            <person name="Grigoriev I."/>
        </authorList>
    </citation>
    <scope>NUCLEOTIDE SEQUENCE</scope>
    <source>
        <strain evidence="2">CBS 110217</strain>
    </source>
</reference>
<evidence type="ECO:0000313" key="2">
    <source>
        <dbReference type="EMBL" id="KAF2025258.1"/>
    </source>
</evidence>
<feature type="compositionally biased region" description="Polar residues" evidence="1">
    <location>
        <begin position="149"/>
        <end position="168"/>
    </location>
</feature>
<organism evidence="2 3">
    <name type="scientific">Setomelanomma holmii</name>
    <dbReference type="NCBI Taxonomy" id="210430"/>
    <lineage>
        <taxon>Eukaryota</taxon>
        <taxon>Fungi</taxon>
        <taxon>Dikarya</taxon>
        <taxon>Ascomycota</taxon>
        <taxon>Pezizomycotina</taxon>
        <taxon>Dothideomycetes</taxon>
        <taxon>Pleosporomycetidae</taxon>
        <taxon>Pleosporales</taxon>
        <taxon>Pleosporineae</taxon>
        <taxon>Phaeosphaeriaceae</taxon>
        <taxon>Setomelanomma</taxon>
    </lineage>
</organism>
<protein>
    <submittedName>
        <fullName evidence="2">Uncharacterized protein</fullName>
    </submittedName>
</protein>
<evidence type="ECO:0000256" key="1">
    <source>
        <dbReference type="SAM" id="MobiDB-lite"/>
    </source>
</evidence>
<evidence type="ECO:0000313" key="3">
    <source>
        <dbReference type="Proteomes" id="UP000799777"/>
    </source>
</evidence>
<gene>
    <name evidence="2" type="ORF">EK21DRAFT_93378</name>
</gene>
<accession>A0A9P4GYJ8</accession>
<comment type="caution">
    <text evidence="2">The sequence shown here is derived from an EMBL/GenBank/DDBJ whole genome shotgun (WGS) entry which is preliminary data.</text>
</comment>
<dbReference type="AlphaFoldDB" id="A0A9P4GYJ8"/>
<name>A0A9P4GYJ8_9PLEO</name>